<reference evidence="8" key="1">
    <citation type="submission" date="2020-06" db="EMBL/GenBank/DDBJ databases">
        <title>A chromosome-scale genome assembly of Talaromyces rugulosus W13939.</title>
        <authorList>
            <person name="Wang B."/>
            <person name="Guo L."/>
            <person name="Ye K."/>
            <person name="Wang L."/>
        </authorList>
    </citation>
    <scope>NUCLEOTIDE SEQUENCE [LARGE SCALE GENOMIC DNA]</scope>
    <source>
        <strain evidence="8">W13939</strain>
    </source>
</reference>
<dbReference type="GO" id="GO:0009100">
    <property type="term" value="P:glycoprotein metabolic process"/>
    <property type="evidence" value="ECO:0007669"/>
    <property type="project" value="UniProtKB-ARBA"/>
</dbReference>
<keyword evidence="3" id="KW-1133">Transmembrane helix</keyword>
<organism evidence="7 8">
    <name type="scientific">Talaromyces rugulosus</name>
    <name type="common">Penicillium rugulosum</name>
    <dbReference type="NCBI Taxonomy" id="121627"/>
    <lineage>
        <taxon>Eukaryota</taxon>
        <taxon>Fungi</taxon>
        <taxon>Dikarya</taxon>
        <taxon>Ascomycota</taxon>
        <taxon>Pezizomycotina</taxon>
        <taxon>Eurotiomycetes</taxon>
        <taxon>Eurotiomycetidae</taxon>
        <taxon>Eurotiales</taxon>
        <taxon>Trichocomaceae</taxon>
        <taxon>Talaromyces</taxon>
        <taxon>Talaromyces sect. Islandici</taxon>
    </lineage>
</organism>
<dbReference type="Pfam" id="PF04991">
    <property type="entry name" value="LicD"/>
    <property type="match status" value="2"/>
</dbReference>
<dbReference type="GeneID" id="55997009"/>
<dbReference type="Proteomes" id="UP000509510">
    <property type="component" value="Chromosome V"/>
</dbReference>
<feature type="domain" description="LicD/FKTN/FKRP nucleotidyltransferase" evidence="6">
    <location>
        <begin position="209"/>
        <end position="248"/>
    </location>
</feature>
<sequence length="274" mass="32135">MIHSWIAMGVLASLLSPAVAGAPISIPAPVLPGMDHLKLDRKLEGKYFHEPVGHEKGADDRLGHYDTRYFHGMVTDKERVETLHHMVRAYLDFFRENKLETWIAHGTLLGWWWNSKLLPWDWDVDTQVLDTTLVRLANEFNQTISHYVSTDKKYEREYMLDINPWAYFRDNGPGHNIIDARWIDTTNGLYIDITALSAFDPRSKPDLLECKNYHKYKTEDLFPLRESSFEGVVSMVPYKYQEMLLEEYSLKSLTRTNYENHTWYPEQGQWVFDG</sequence>
<dbReference type="RefSeq" id="XP_035348541.1">
    <property type="nucleotide sequence ID" value="XM_035492648.1"/>
</dbReference>
<evidence type="ECO:0000313" key="8">
    <source>
        <dbReference type="Proteomes" id="UP000509510"/>
    </source>
</evidence>
<evidence type="ECO:0000256" key="5">
    <source>
        <dbReference type="SAM" id="SignalP"/>
    </source>
</evidence>
<evidence type="ECO:0000256" key="2">
    <source>
        <dbReference type="ARBA" id="ARBA00022692"/>
    </source>
</evidence>
<keyword evidence="2" id="KW-0812">Transmembrane</keyword>
<dbReference type="GO" id="GO:0016020">
    <property type="term" value="C:membrane"/>
    <property type="evidence" value="ECO:0007669"/>
    <property type="project" value="UniProtKB-SubCell"/>
</dbReference>
<dbReference type="OrthoDB" id="444255at2759"/>
<feature type="chain" id="PRO_5028927641" description="LicD/FKTN/FKRP nucleotidyltransferase domain-containing protein" evidence="5">
    <location>
        <begin position="22"/>
        <end position="274"/>
    </location>
</feature>
<accession>A0A7H8R891</accession>
<evidence type="ECO:0000313" key="7">
    <source>
        <dbReference type="EMBL" id="QKX62367.1"/>
    </source>
</evidence>
<feature type="domain" description="LicD/FKTN/FKRP nucleotidyltransferase" evidence="6">
    <location>
        <begin position="95"/>
        <end position="205"/>
    </location>
</feature>
<keyword evidence="5" id="KW-0732">Signal</keyword>
<dbReference type="KEGG" id="trg:TRUGW13939_09526"/>
<proteinExistence type="predicted"/>
<comment type="subcellular location">
    <subcellularLocation>
        <location evidence="1">Membrane</location>
        <topology evidence="1">Single-pass membrane protein</topology>
    </subcellularLocation>
</comment>
<dbReference type="AlphaFoldDB" id="A0A7H8R891"/>
<dbReference type="InterPro" id="IPR009644">
    <property type="entry name" value="FKTN/MNN4/W02B3.4-1"/>
</dbReference>
<gene>
    <name evidence="7" type="ORF">TRUGW13939_09526</name>
</gene>
<evidence type="ECO:0000256" key="4">
    <source>
        <dbReference type="ARBA" id="ARBA00023136"/>
    </source>
</evidence>
<dbReference type="PANTHER" id="PTHR15407:SF28">
    <property type="entry name" value="RIBITOL-5-PHOSPHATE TRANSFERASE FKTN"/>
    <property type="match status" value="1"/>
</dbReference>
<evidence type="ECO:0000259" key="6">
    <source>
        <dbReference type="Pfam" id="PF04991"/>
    </source>
</evidence>
<protein>
    <recommendedName>
        <fullName evidence="6">LicD/FKTN/FKRP nucleotidyltransferase domain-containing protein</fullName>
    </recommendedName>
</protein>
<name>A0A7H8R891_TALRU</name>
<keyword evidence="8" id="KW-1185">Reference proteome</keyword>
<dbReference type="PANTHER" id="PTHR15407">
    <property type="entry name" value="FUKUTIN-RELATED"/>
    <property type="match status" value="1"/>
</dbReference>
<evidence type="ECO:0000256" key="3">
    <source>
        <dbReference type="ARBA" id="ARBA00022989"/>
    </source>
</evidence>
<evidence type="ECO:0000256" key="1">
    <source>
        <dbReference type="ARBA" id="ARBA00004167"/>
    </source>
</evidence>
<feature type="signal peptide" evidence="5">
    <location>
        <begin position="1"/>
        <end position="21"/>
    </location>
</feature>
<dbReference type="EMBL" id="CP055902">
    <property type="protein sequence ID" value="QKX62367.1"/>
    <property type="molecule type" value="Genomic_DNA"/>
</dbReference>
<dbReference type="InterPro" id="IPR007074">
    <property type="entry name" value="LicD/FKTN/FKRP_NTP_transf"/>
</dbReference>
<keyword evidence="4" id="KW-0472">Membrane</keyword>